<organism evidence="1 2">
    <name type="scientific">Caldisalinibacter kiritimatiensis</name>
    <dbReference type="NCBI Taxonomy" id="1304284"/>
    <lineage>
        <taxon>Bacteria</taxon>
        <taxon>Bacillati</taxon>
        <taxon>Bacillota</taxon>
        <taxon>Tissierellia</taxon>
        <taxon>Tissierellales</taxon>
        <taxon>Thermohalobacteraceae</taxon>
        <taxon>Caldisalinibacter</taxon>
    </lineage>
</organism>
<dbReference type="AlphaFoldDB" id="R1CXV5"/>
<sequence length="184" mass="20794">MTPKEAVEKNIAKYSYKFSCSRYGRLGPDGGKVYLEELGTQTIQYTLRARKSSDVDIERVIVLPTPHTIFSVSCTKKVNRKLIIDTTLTKAHIEHPIDESKTIIKIKDLSNGQTYKIIGEGDSINTNYIKTLKYKDGKLPTTIKKTGDYEITVTKQDTRGKTSTQKQTITIKEDLRPIAEFNSC</sequence>
<dbReference type="STRING" id="1304284.L21TH_0476"/>
<dbReference type="RefSeq" id="WP_006308185.1">
    <property type="nucleotide sequence ID" value="NZ_ARZA01000058.1"/>
</dbReference>
<reference evidence="1 2" key="1">
    <citation type="journal article" date="2015" name="Geomicrobiol. J.">
        <title>Caldisalinibacter kiritimatiensis gen. nov., sp. nov., a moderately thermohalophilic thiosulfate-reducing bacterium from a hypersaline microbial mat.</title>
        <authorList>
            <person name="Ben Hania W."/>
            <person name="Joseph M."/>
            <person name="Fiebig A."/>
            <person name="Bunk B."/>
            <person name="Klenk H.-P."/>
            <person name="Fardeau M.-L."/>
            <person name="Spring S."/>
        </authorList>
    </citation>
    <scope>NUCLEOTIDE SEQUENCE [LARGE SCALE GENOMIC DNA]</scope>
    <source>
        <strain evidence="1 2">L21-TH-D2</strain>
    </source>
</reference>
<dbReference type="Proteomes" id="UP000013378">
    <property type="component" value="Unassembled WGS sequence"/>
</dbReference>
<protein>
    <submittedName>
        <fullName evidence="1">Uncharacterized protein</fullName>
    </submittedName>
</protein>
<evidence type="ECO:0000313" key="1">
    <source>
        <dbReference type="EMBL" id="EOD01429.1"/>
    </source>
</evidence>
<keyword evidence="2" id="KW-1185">Reference proteome</keyword>
<proteinExistence type="predicted"/>
<comment type="caution">
    <text evidence="1">The sequence shown here is derived from an EMBL/GenBank/DDBJ whole genome shotgun (WGS) entry which is preliminary data.</text>
</comment>
<name>R1CXV5_9FIRM</name>
<evidence type="ECO:0000313" key="2">
    <source>
        <dbReference type="Proteomes" id="UP000013378"/>
    </source>
</evidence>
<accession>R1CXV5</accession>
<dbReference type="EMBL" id="ARZA01000058">
    <property type="protein sequence ID" value="EOD01429.1"/>
    <property type="molecule type" value="Genomic_DNA"/>
</dbReference>
<gene>
    <name evidence="1" type="ORF">L21TH_0476</name>
</gene>